<keyword evidence="7" id="KW-1185">Reference proteome</keyword>
<dbReference type="InterPro" id="IPR017938">
    <property type="entry name" value="Riboflavin_synthase-like_b-brl"/>
</dbReference>
<feature type="domain" description="FAD-binding FR-type" evidence="5">
    <location>
        <begin position="492"/>
        <end position="595"/>
    </location>
</feature>
<comment type="caution">
    <text evidence="6">The sequence shown here is derived from an EMBL/GenBank/DDBJ whole genome shotgun (WGS) entry which is preliminary data.</text>
</comment>
<protein>
    <recommendedName>
        <fullName evidence="2">NADPH--hemoprotein reductase</fullName>
        <ecNumber evidence="2">1.6.2.4</ecNumber>
    </recommendedName>
</protein>
<dbReference type="InterPro" id="IPR001433">
    <property type="entry name" value="OxRdtase_FAD/NAD-bd"/>
</dbReference>
<dbReference type="STRING" id="1563681.BFP71_10950"/>
<dbReference type="EMBL" id="MDGQ01000005">
    <property type="protein sequence ID" value="OEK04007.1"/>
    <property type="molecule type" value="Genomic_DNA"/>
</dbReference>
<dbReference type="SUPFAM" id="SSF52218">
    <property type="entry name" value="Flavoproteins"/>
    <property type="match status" value="1"/>
</dbReference>
<evidence type="ECO:0000313" key="7">
    <source>
        <dbReference type="Proteomes" id="UP000095552"/>
    </source>
</evidence>
<dbReference type="PANTHER" id="PTHR19384:SF17">
    <property type="entry name" value="NADPH--CYTOCHROME P450 REDUCTASE"/>
    <property type="match status" value="1"/>
</dbReference>
<dbReference type="InterPro" id="IPR008254">
    <property type="entry name" value="Flavodoxin/NO_synth"/>
</dbReference>
<dbReference type="OrthoDB" id="9789468at2"/>
<dbReference type="Gene3D" id="3.40.50.80">
    <property type="entry name" value="Nucleotide-binding domain of ferredoxin-NADP reductase (FNR) module"/>
    <property type="match status" value="1"/>
</dbReference>
<dbReference type="InterPro" id="IPR029039">
    <property type="entry name" value="Flavoprotein-like_sf"/>
</dbReference>
<dbReference type="Pfam" id="PF00175">
    <property type="entry name" value="NAD_binding_1"/>
    <property type="match status" value="1"/>
</dbReference>
<keyword evidence="1" id="KW-0285">Flavoprotein</keyword>
<dbReference type="GO" id="GO:0003958">
    <property type="term" value="F:NADPH-hemoprotein reductase activity"/>
    <property type="evidence" value="ECO:0007669"/>
    <property type="project" value="UniProtKB-EC"/>
</dbReference>
<evidence type="ECO:0000256" key="3">
    <source>
        <dbReference type="SAM" id="Phobius"/>
    </source>
</evidence>
<keyword evidence="3" id="KW-0472">Membrane</keyword>
<sequence>MSSSLWRAAHLWLAIISSVFLLIASVTGAILSFEPIYQKAHNYHIDNADDLSISDVIDNISSVQGEVLNITRDKNGFVAVQSITSDTPFYVNPFSGEKIGDVIRTPEIFEFCRTLHRSLLLGQTGRFLIGLTSVVLLFIALSGFFLILKKQGGLSQYFSKVVKNDFYKDYHTRLSRWLILSVIVLGISGTYLFLERFNVVLVPTLDHQVNETALTDGPAEPIATFTTFNTILLGDLREINFPFADFPDEYYELKLRDKELLVNQFNGEVLSEVSYPIVQLIYQISFNLHTGEGTTIWAAILGLTGIGTLFFIYSGFKIFLKRDRSKIVNPFSKDDCSMVILVGSEQGSTMRFAKALQAGLLKSKAKVYLTSLNNYEAYQSIEHLFILTSTYGVGEAPASADKFFQKLADKRQPRSYGYSVLGFGSKAYPDFCQYAIEVDLKMQQVAEAKPLLPLYKVNEESKPEFMTWLGAIGQVLHQKITINDKDLAAAKKKQLSFKVSQKQDSQNNADQTFYLELKTSKKTLKDYRSGDLLEITPPDETRERLYSMSVDHEKSTIGLSIRKHEAGICSTFLGDQISGNKLYGRLKSNPEFHFPKEAPGVILIANGTGIAPYLGMLAESSLSQHVSLFWGGQNKASYQLYESRINEALANGKLNRVYTAFSRENGTKEYVQDAIAKELDNITTALNQGYVVMICGGLNMQKAVENKLDAHLKSSSGISVETLKTRNQIKADCY</sequence>
<dbReference type="GO" id="GO:0005829">
    <property type="term" value="C:cytosol"/>
    <property type="evidence" value="ECO:0007669"/>
    <property type="project" value="TreeGrafter"/>
</dbReference>
<dbReference type="GO" id="GO:0050660">
    <property type="term" value="F:flavin adenine dinucleotide binding"/>
    <property type="evidence" value="ECO:0007669"/>
    <property type="project" value="TreeGrafter"/>
</dbReference>
<dbReference type="Gene3D" id="2.40.30.10">
    <property type="entry name" value="Translation factors"/>
    <property type="match status" value="1"/>
</dbReference>
<dbReference type="EC" id="1.6.2.4" evidence="2"/>
<feature type="transmembrane region" description="Helical" evidence="3">
    <location>
        <begin position="177"/>
        <end position="194"/>
    </location>
</feature>
<reference evidence="6 7" key="1">
    <citation type="submission" date="2016-08" db="EMBL/GenBank/DDBJ databases">
        <title>Draft genome of Fabibacter sp. strain SK-8.</title>
        <authorList>
            <person name="Wong S.-K."/>
            <person name="Hamasaki K."/>
            <person name="Yoshizawa S."/>
        </authorList>
    </citation>
    <scope>NUCLEOTIDE SEQUENCE [LARGE SCALE GENOMIC DNA]</scope>
    <source>
        <strain evidence="6 7">SK-8</strain>
    </source>
</reference>
<feature type="transmembrane region" description="Helical" evidence="3">
    <location>
        <begin position="127"/>
        <end position="148"/>
    </location>
</feature>
<keyword evidence="3" id="KW-1133">Transmembrane helix</keyword>
<accession>A0A1E5SY89</accession>
<proteinExistence type="predicted"/>
<dbReference type="PRINTS" id="PR00371">
    <property type="entry name" value="FPNCR"/>
</dbReference>
<name>A0A1E5SY89_9BACT</name>
<dbReference type="PROSITE" id="PS50902">
    <property type="entry name" value="FLAVODOXIN_LIKE"/>
    <property type="match status" value="1"/>
</dbReference>
<dbReference type="SUPFAM" id="SSF63380">
    <property type="entry name" value="Riboflavin synthase domain-like"/>
    <property type="match status" value="1"/>
</dbReference>
<evidence type="ECO:0000256" key="1">
    <source>
        <dbReference type="ARBA" id="ARBA00022630"/>
    </source>
</evidence>
<organism evidence="6 7">
    <name type="scientific">Roseivirga misakiensis</name>
    <dbReference type="NCBI Taxonomy" id="1563681"/>
    <lineage>
        <taxon>Bacteria</taxon>
        <taxon>Pseudomonadati</taxon>
        <taxon>Bacteroidota</taxon>
        <taxon>Cytophagia</taxon>
        <taxon>Cytophagales</taxon>
        <taxon>Roseivirgaceae</taxon>
        <taxon>Roseivirga</taxon>
    </lineage>
</organism>
<dbReference type="InterPro" id="IPR005625">
    <property type="entry name" value="PepSY-ass_TM"/>
</dbReference>
<dbReference type="Gene3D" id="3.40.50.360">
    <property type="match status" value="1"/>
</dbReference>
<dbReference type="PROSITE" id="PS51384">
    <property type="entry name" value="FAD_FR"/>
    <property type="match status" value="1"/>
</dbReference>
<dbReference type="PANTHER" id="PTHR19384">
    <property type="entry name" value="NITRIC OXIDE SYNTHASE-RELATED"/>
    <property type="match status" value="1"/>
</dbReference>
<dbReference type="Proteomes" id="UP000095552">
    <property type="component" value="Unassembled WGS sequence"/>
</dbReference>
<dbReference type="RefSeq" id="WP_069835512.1">
    <property type="nucleotide sequence ID" value="NZ_MDGQ01000005.1"/>
</dbReference>
<evidence type="ECO:0000313" key="6">
    <source>
        <dbReference type="EMBL" id="OEK04007.1"/>
    </source>
</evidence>
<feature type="transmembrane region" description="Helical" evidence="3">
    <location>
        <begin position="296"/>
        <end position="316"/>
    </location>
</feature>
<evidence type="ECO:0000259" key="5">
    <source>
        <dbReference type="PROSITE" id="PS51384"/>
    </source>
</evidence>
<dbReference type="Pfam" id="PF03929">
    <property type="entry name" value="PepSY_TM"/>
    <property type="match status" value="1"/>
</dbReference>
<evidence type="ECO:0000256" key="2">
    <source>
        <dbReference type="ARBA" id="ARBA00023797"/>
    </source>
</evidence>
<dbReference type="InterPro" id="IPR017927">
    <property type="entry name" value="FAD-bd_FR_type"/>
</dbReference>
<dbReference type="SUPFAM" id="SSF52343">
    <property type="entry name" value="Ferredoxin reductase-like, C-terminal NADP-linked domain"/>
    <property type="match status" value="1"/>
</dbReference>
<feature type="domain" description="Flavodoxin-like" evidence="4">
    <location>
        <begin position="338"/>
        <end position="473"/>
    </location>
</feature>
<feature type="transmembrane region" description="Helical" evidence="3">
    <location>
        <begin position="12"/>
        <end position="33"/>
    </location>
</feature>
<dbReference type="Pfam" id="PF00258">
    <property type="entry name" value="Flavodoxin_1"/>
    <property type="match status" value="1"/>
</dbReference>
<evidence type="ECO:0000259" key="4">
    <source>
        <dbReference type="PROSITE" id="PS50902"/>
    </source>
</evidence>
<dbReference type="AlphaFoldDB" id="A0A1E5SY89"/>
<gene>
    <name evidence="6" type="ORF">BFP71_10950</name>
</gene>
<dbReference type="InterPro" id="IPR001709">
    <property type="entry name" value="Flavoprot_Pyr_Nucl_cyt_Rdtase"/>
</dbReference>
<dbReference type="InterPro" id="IPR039261">
    <property type="entry name" value="FNR_nucleotide-bd"/>
</dbReference>
<dbReference type="GO" id="GO:0010181">
    <property type="term" value="F:FMN binding"/>
    <property type="evidence" value="ECO:0007669"/>
    <property type="project" value="InterPro"/>
</dbReference>
<keyword evidence="3" id="KW-0812">Transmembrane</keyword>